<sequence>MKKTLAVLLAASAVLAGCVVAPYDRPPPPRGQYYGGDRDRDGVPNRYDRDRDGDGVPNRYDRRPNNPSR</sequence>
<evidence type="ECO:0000256" key="1">
    <source>
        <dbReference type="SAM" id="MobiDB-lite"/>
    </source>
</evidence>
<feature type="region of interest" description="Disordered" evidence="1">
    <location>
        <begin position="20"/>
        <end position="69"/>
    </location>
</feature>
<dbReference type="SUPFAM" id="SSF103647">
    <property type="entry name" value="TSP type-3 repeat"/>
    <property type="match status" value="1"/>
</dbReference>
<dbReference type="RefSeq" id="WP_157612760.1">
    <property type="nucleotide sequence ID" value="NZ_CP046622.1"/>
</dbReference>
<name>A0A6I6H3C8_VARPD</name>
<feature type="signal peptide" evidence="2">
    <location>
        <begin position="1"/>
        <end position="21"/>
    </location>
</feature>
<protein>
    <recommendedName>
        <fullName evidence="5">Lipoprotein</fullName>
    </recommendedName>
</protein>
<gene>
    <name evidence="3" type="ORF">GOQ09_06875</name>
</gene>
<proteinExistence type="predicted"/>
<evidence type="ECO:0000313" key="3">
    <source>
        <dbReference type="EMBL" id="QGW81322.1"/>
    </source>
</evidence>
<dbReference type="Gene3D" id="4.10.1080.10">
    <property type="entry name" value="TSP type-3 repeat"/>
    <property type="match status" value="1"/>
</dbReference>
<dbReference type="AlphaFoldDB" id="A0A6I6H3C8"/>
<dbReference type="GO" id="GO:0005509">
    <property type="term" value="F:calcium ion binding"/>
    <property type="evidence" value="ECO:0007669"/>
    <property type="project" value="InterPro"/>
</dbReference>
<organism evidence="3 4">
    <name type="scientific">Variovorax paradoxus</name>
    <dbReference type="NCBI Taxonomy" id="34073"/>
    <lineage>
        <taxon>Bacteria</taxon>
        <taxon>Pseudomonadati</taxon>
        <taxon>Pseudomonadota</taxon>
        <taxon>Betaproteobacteria</taxon>
        <taxon>Burkholderiales</taxon>
        <taxon>Comamonadaceae</taxon>
        <taxon>Variovorax</taxon>
    </lineage>
</organism>
<feature type="compositionally biased region" description="Basic and acidic residues" evidence="1">
    <location>
        <begin position="36"/>
        <end position="69"/>
    </location>
</feature>
<feature type="chain" id="PRO_5026149139" description="Lipoprotein" evidence="2">
    <location>
        <begin position="22"/>
        <end position="69"/>
    </location>
</feature>
<evidence type="ECO:0008006" key="5">
    <source>
        <dbReference type="Google" id="ProtNLM"/>
    </source>
</evidence>
<dbReference type="EMBL" id="CP046622">
    <property type="protein sequence ID" value="QGW81322.1"/>
    <property type="molecule type" value="Genomic_DNA"/>
</dbReference>
<evidence type="ECO:0000313" key="4">
    <source>
        <dbReference type="Proteomes" id="UP000425817"/>
    </source>
</evidence>
<dbReference type="InterPro" id="IPR028974">
    <property type="entry name" value="TSP_type-3_rpt"/>
</dbReference>
<accession>A0A6I6H3C8</accession>
<dbReference type="Proteomes" id="UP000425817">
    <property type="component" value="Chromosome"/>
</dbReference>
<keyword evidence="2" id="KW-0732">Signal</keyword>
<reference evidence="3 4" key="1">
    <citation type="submission" date="2019-12" db="EMBL/GenBank/DDBJ databases">
        <title>Hybrid Genome Assemblies of two High G+C Isolates from Undergraduate Microbiology Courses.</title>
        <authorList>
            <person name="Ne Ville C.J."/>
            <person name="Enright D."/>
            <person name="Hernandez I."/>
            <person name="Dodsworth J."/>
            <person name="Orwin P.M."/>
        </authorList>
    </citation>
    <scope>NUCLEOTIDE SEQUENCE [LARGE SCALE GENOMIC DNA]</scope>
    <source>
        <strain evidence="3 4">CSUSB</strain>
    </source>
</reference>
<dbReference type="PROSITE" id="PS51257">
    <property type="entry name" value="PROKAR_LIPOPROTEIN"/>
    <property type="match status" value="1"/>
</dbReference>
<evidence type="ECO:0000256" key="2">
    <source>
        <dbReference type="SAM" id="SignalP"/>
    </source>
</evidence>